<evidence type="ECO:0000259" key="14">
    <source>
        <dbReference type="SMART" id="SM00965"/>
    </source>
</evidence>
<keyword evidence="5" id="KW-0410">Iron transport</keyword>
<dbReference type="Gene3D" id="2.170.130.10">
    <property type="entry name" value="TonB-dependent receptor, plug domain"/>
    <property type="match status" value="1"/>
</dbReference>
<evidence type="ECO:0000256" key="5">
    <source>
        <dbReference type="ARBA" id="ARBA00022496"/>
    </source>
</evidence>
<comment type="subcellular location">
    <subcellularLocation>
        <location evidence="1 12">Cell outer membrane</location>
        <topology evidence="1 12">Multi-pass membrane protein</topology>
    </subcellularLocation>
</comment>
<dbReference type="InterPro" id="IPR010105">
    <property type="entry name" value="TonB_sidphr_rcpt"/>
</dbReference>
<dbReference type="Gene3D" id="3.55.50.30">
    <property type="match status" value="1"/>
</dbReference>
<keyword evidence="16" id="KW-1185">Reference proteome</keyword>
<keyword evidence="8 13" id="KW-0798">TonB box</keyword>
<dbReference type="EMBL" id="CP043506">
    <property type="protein sequence ID" value="QEO17949.1"/>
    <property type="molecule type" value="Genomic_DNA"/>
</dbReference>
<evidence type="ECO:0000256" key="1">
    <source>
        <dbReference type="ARBA" id="ARBA00004571"/>
    </source>
</evidence>
<dbReference type="RefSeq" id="WP_149279625.1">
    <property type="nucleotide sequence ID" value="NZ_CP043506.1"/>
</dbReference>
<evidence type="ECO:0000256" key="11">
    <source>
        <dbReference type="ARBA" id="ARBA00023237"/>
    </source>
</evidence>
<dbReference type="PANTHER" id="PTHR32552:SF82">
    <property type="entry name" value="FCUA PROTEIN"/>
    <property type="match status" value="1"/>
</dbReference>
<comment type="similarity">
    <text evidence="2 12 13">Belongs to the TonB-dependent receptor family.</text>
</comment>
<feature type="domain" description="Secretin/TonB short N-terminal" evidence="14">
    <location>
        <begin position="66"/>
        <end position="117"/>
    </location>
</feature>
<gene>
    <name evidence="15" type="ORF">FLP30_09545</name>
</gene>
<dbReference type="GO" id="GO:0009279">
    <property type="term" value="C:cell outer membrane"/>
    <property type="evidence" value="ECO:0007669"/>
    <property type="project" value="UniProtKB-SubCell"/>
</dbReference>
<keyword evidence="4 12" id="KW-1134">Transmembrane beta strand</keyword>
<dbReference type="Gene3D" id="2.40.170.20">
    <property type="entry name" value="TonB-dependent receptor, beta-barrel domain"/>
    <property type="match status" value="1"/>
</dbReference>
<organism evidence="15 16">
    <name type="scientific">Acetobacter vaccinii</name>
    <dbReference type="NCBI Taxonomy" id="2592655"/>
    <lineage>
        <taxon>Bacteria</taxon>
        <taxon>Pseudomonadati</taxon>
        <taxon>Pseudomonadota</taxon>
        <taxon>Alphaproteobacteria</taxon>
        <taxon>Acetobacterales</taxon>
        <taxon>Acetobacteraceae</taxon>
        <taxon>Acetobacter</taxon>
    </lineage>
</organism>
<sequence>MLPVTINTHASKLRSFAASLLFTTASISVTTVVTVSEVHAQTLQTYNIPAGSLATALNRFSEVSNIQLVYDASLTRNLQSPGIKGTMLPAEALSHLLSGSGLLYRFTNGKSVTLTKPSNTITLGPVRVGGVLQKQAPDTAMIGNLPPVFPGGDVARGGQMGMLGNKDVMDTPFNATSYTADFIKNRQIRNIRDALKDDPSVRSTFTTGSPGYEAMTVRGFNVLSTDMSFGGLYGIVPAPATLSEVAERVEVLKGPAALLNGMSPGGSIGGAINIVPKRAHDTPLTEVEADYTSNSQFGGHLDLGHRFGKNKNFGLRANGVIRSGNTAIERNSMRTALTSLGADARFKHVRLSADFGYQYRGIDGTVPYFSLQDTTPIPQADKVSRNLGAPWSRDRSQDYFGVFKSEVDLLRNVTAYGAVGMSSNQAHGLMIKSISNIDSRGLGNGSANATGNESTNITADLGLRAHLKTAFLLHELAFAANRYQSDSGTFSQYETMNRGTVPIDGYTAFARPTIKVPGHVPHTASSTLSSLAFADTISALDKRIQVTAGLRVQRVQSANFSASTGLRTSSYDQTAISPAVMAVFKPVKNVMVYGNWIQGLQQGTIVGSTYANAGEIFSPYKSTQYEVGVKGDFGRFVATFDVFQIMQPSTIYDSATNILSLNGEQRNRGLELNVVGQLAKGLHIAGGLMLIDPRLTKTQGGKTDGWKAAGVSTVNFNVGLNYDIPWVKNLALTSDVTYTSSQYLDTIVPRRSFPGWVRLDLGARYSIKNPASQDGGRLSFYLNVDNVANTRYWNSMGPYAAYFLTLGAPRTVRFAISADF</sequence>
<dbReference type="CDD" id="cd01347">
    <property type="entry name" value="ligand_gated_channel"/>
    <property type="match status" value="1"/>
</dbReference>
<keyword evidence="11 12" id="KW-0998">Cell outer membrane</keyword>
<dbReference type="GO" id="GO:0015344">
    <property type="term" value="F:siderophore uptake transmembrane transporter activity"/>
    <property type="evidence" value="ECO:0007669"/>
    <property type="project" value="TreeGrafter"/>
</dbReference>
<name>A0A5C1YRS6_9PROT</name>
<evidence type="ECO:0000256" key="2">
    <source>
        <dbReference type="ARBA" id="ARBA00009810"/>
    </source>
</evidence>
<dbReference type="KEGG" id="acek:FLP30_09545"/>
<dbReference type="OrthoDB" id="9760333at2"/>
<reference evidence="15 16" key="1">
    <citation type="submission" date="2019-09" db="EMBL/GenBank/DDBJ databases">
        <title>Genome sequencing of strain KACC 21233.</title>
        <authorList>
            <person name="Heo J."/>
            <person name="Kim S.-J."/>
            <person name="Kim J.-S."/>
            <person name="Hong S.-B."/>
            <person name="Kwon S.-W."/>
        </authorList>
    </citation>
    <scope>NUCLEOTIDE SEQUENCE [LARGE SCALE GENOMIC DNA]</scope>
    <source>
        <strain evidence="15 16">KACC 21233</strain>
    </source>
</reference>
<dbReference type="SUPFAM" id="SSF56935">
    <property type="entry name" value="Porins"/>
    <property type="match status" value="1"/>
</dbReference>
<keyword evidence="7" id="KW-0408">Iron</keyword>
<dbReference type="Proteomes" id="UP000324536">
    <property type="component" value="Chromosome"/>
</dbReference>
<evidence type="ECO:0000256" key="13">
    <source>
        <dbReference type="RuleBase" id="RU003357"/>
    </source>
</evidence>
<dbReference type="AlphaFoldDB" id="A0A5C1YRS6"/>
<dbReference type="Pfam" id="PF07660">
    <property type="entry name" value="STN"/>
    <property type="match status" value="1"/>
</dbReference>
<dbReference type="InterPro" id="IPR000531">
    <property type="entry name" value="Beta-barrel_TonB"/>
</dbReference>
<evidence type="ECO:0000256" key="12">
    <source>
        <dbReference type="PROSITE-ProRule" id="PRU01360"/>
    </source>
</evidence>
<evidence type="ECO:0000256" key="3">
    <source>
        <dbReference type="ARBA" id="ARBA00022448"/>
    </source>
</evidence>
<evidence type="ECO:0000313" key="16">
    <source>
        <dbReference type="Proteomes" id="UP000324536"/>
    </source>
</evidence>
<keyword evidence="10 15" id="KW-0675">Receptor</keyword>
<dbReference type="GO" id="GO:0015891">
    <property type="term" value="P:siderophore transport"/>
    <property type="evidence" value="ECO:0007669"/>
    <property type="project" value="InterPro"/>
</dbReference>
<dbReference type="InterPro" id="IPR036942">
    <property type="entry name" value="Beta-barrel_TonB_sf"/>
</dbReference>
<dbReference type="PANTHER" id="PTHR32552">
    <property type="entry name" value="FERRICHROME IRON RECEPTOR-RELATED"/>
    <property type="match status" value="1"/>
</dbReference>
<accession>A0A5C1YRS6</accession>
<dbReference type="InterPro" id="IPR012910">
    <property type="entry name" value="Plug_dom"/>
</dbReference>
<dbReference type="GO" id="GO:0038023">
    <property type="term" value="F:signaling receptor activity"/>
    <property type="evidence" value="ECO:0007669"/>
    <property type="project" value="InterPro"/>
</dbReference>
<protein>
    <submittedName>
        <fullName evidence="15">TonB-dependent receptor</fullName>
    </submittedName>
</protein>
<evidence type="ECO:0000256" key="8">
    <source>
        <dbReference type="ARBA" id="ARBA00023077"/>
    </source>
</evidence>
<dbReference type="PROSITE" id="PS52016">
    <property type="entry name" value="TONB_DEPENDENT_REC_3"/>
    <property type="match status" value="1"/>
</dbReference>
<dbReference type="NCBIfam" id="TIGR01783">
    <property type="entry name" value="TonB-siderophor"/>
    <property type="match status" value="1"/>
</dbReference>
<dbReference type="InterPro" id="IPR037066">
    <property type="entry name" value="Plug_dom_sf"/>
</dbReference>
<keyword evidence="5" id="KW-0406">Ion transport</keyword>
<dbReference type="Pfam" id="PF07715">
    <property type="entry name" value="Plug"/>
    <property type="match status" value="1"/>
</dbReference>
<dbReference type="InterPro" id="IPR011662">
    <property type="entry name" value="Secretin/TonB_short_N"/>
</dbReference>
<keyword evidence="6 12" id="KW-0812">Transmembrane</keyword>
<evidence type="ECO:0000256" key="7">
    <source>
        <dbReference type="ARBA" id="ARBA00023004"/>
    </source>
</evidence>
<keyword evidence="9 12" id="KW-0472">Membrane</keyword>
<keyword evidence="3 12" id="KW-0813">Transport</keyword>
<evidence type="ECO:0000313" key="15">
    <source>
        <dbReference type="EMBL" id="QEO17949.1"/>
    </source>
</evidence>
<evidence type="ECO:0000256" key="6">
    <source>
        <dbReference type="ARBA" id="ARBA00022692"/>
    </source>
</evidence>
<evidence type="ECO:0000256" key="9">
    <source>
        <dbReference type="ARBA" id="ARBA00023136"/>
    </source>
</evidence>
<dbReference type="InterPro" id="IPR039426">
    <property type="entry name" value="TonB-dep_rcpt-like"/>
</dbReference>
<dbReference type="SMART" id="SM00965">
    <property type="entry name" value="STN"/>
    <property type="match status" value="1"/>
</dbReference>
<evidence type="ECO:0000256" key="10">
    <source>
        <dbReference type="ARBA" id="ARBA00023170"/>
    </source>
</evidence>
<evidence type="ECO:0000256" key="4">
    <source>
        <dbReference type="ARBA" id="ARBA00022452"/>
    </source>
</evidence>
<dbReference type="Pfam" id="PF00593">
    <property type="entry name" value="TonB_dep_Rec_b-barrel"/>
    <property type="match status" value="1"/>
</dbReference>
<proteinExistence type="inferred from homology"/>